<dbReference type="EMBL" id="JAJEPW010000008">
    <property type="protein sequence ID" value="MCC2128741.1"/>
    <property type="molecule type" value="Genomic_DNA"/>
</dbReference>
<dbReference type="InterPro" id="IPR041657">
    <property type="entry name" value="HTH_17"/>
</dbReference>
<dbReference type="AlphaFoldDB" id="A0AAE3AF11"/>
<dbReference type="Proteomes" id="UP001199319">
    <property type="component" value="Unassembled WGS sequence"/>
</dbReference>
<dbReference type="InterPro" id="IPR009061">
    <property type="entry name" value="DNA-bd_dom_put_sf"/>
</dbReference>
<protein>
    <submittedName>
        <fullName evidence="2">Helix-turn-helix domain-containing protein</fullName>
    </submittedName>
</protein>
<organism evidence="2 3">
    <name type="scientific">Brotocaccenecus cirricatena</name>
    <dbReference type="NCBI Taxonomy" id="3064195"/>
    <lineage>
        <taxon>Bacteria</taxon>
        <taxon>Bacillati</taxon>
        <taxon>Bacillota</taxon>
        <taxon>Clostridia</taxon>
        <taxon>Eubacteriales</taxon>
        <taxon>Oscillospiraceae</taxon>
        <taxon>Brotocaccenecus</taxon>
    </lineage>
</organism>
<evidence type="ECO:0000259" key="1">
    <source>
        <dbReference type="Pfam" id="PF12728"/>
    </source>
</evidence>
<reference evidence="2" key="1">
    <citation type="submission" date="2021-10" db="EMBL/GenBank/DDBJ databases">
        <title>Anaerobic single-cell dispensing facilitates the cultivation of human gut bacteria.</title>
        <authorList>
            <person name="Afrizal A."/>
        </authorList>
    </citation>
    <scope>NUCLEOTIDE SEQUENCE</scope>
    <source>
        <strain evidence="2">CLA-AA-H272</strain>
    </source>
</reference>
<accession>A0AAE3AF11</accession>
<dbReference type="Pfam" id="PF12728">
    <property type="entry name" value="HTH_17"/>
    <property type="match status" value="1"/>
</dbReference>
<evidence type="ECO:0000313" key="2">
    <source>
        <dbReference type="EMBL" id="MCC2128741.1"/>
    </source>
</evidence>
<comment type="caution">
    <text evidence="2">The sequence shown here is derived from an EMBL/GenBank/DDBJ whole genome shotgun (WGS) entry which is preliminary data.</text>
</comment>
<gene>
    <name evidence="2" type="ORF">LKD37_04250</name>
</gene>
<dbReference type="RefSeq" id="WP_302928049.1">
    <property type="nucleotide sequence ID" value="NZ_JAJEPW010000008.1"/>
</dbReference>
<dbReference type="SUPFAM" id="SSF46955">
    <property type="entry name" value="Putative DNA-binding domain"/>
    <property type="match status" value="1"/>
</dbReference>
<keyword evidence="3" id="KW-1185">Reference proteome</keyword>
<sequence length="78" mass="8794">MEKLFTRKEAAELLGISITTLDAARNSGLIAYVQYVPNGCVFFTSASLQEYVAKCTHRAKPVEKKTTYRNVRKDNSHI</sequence>
<evidence type="ECO:0000313" key="3">
    <source>
        <dbReference type="Proteomes" id="UP001199319"/>
    </source>
</evidence>
<proteinExistence type="predicted"/>
<name>A0AAE3AF11_9FIRM</name>
<feature type="domain" description="Helix-turn-helix" evidence="1">
    <location>
        <begin position="4"/>
        <end position="55"/>
    </location>
</feature>